<dbReference type="InterPro" id="IPR025327">
    <property type="entry name" value="DUF4233"/>
</dbReference>
<feature type="transmembrane region" description="Helical" evidence="1">
    <location>
        <begin position="47"/>
        <end position="67"/>
    </location>
</feature>
<evidence type="ECO:0000313" key="3">
    <source>
        <dbReference type="Proteomes" id="UP000199691"/>
    </source>
</evidence>
<dbReference type="Pfam" id="PF14017">
    <property type="entry name" value="DUF4233"/>
    <property type="match status" value="1"/>
</dbReference>
<dbReference type="EMBL" id="FNIX01000010">
    <property type="protein sequence ID" value="SDP54242.1"/>
    <property type="molecule type" value="Genomic_DNA"/>
</dbReference>
<dbReference type="STRING" id="641025.SAMN05421507_11056"/>
<accession>A0A1H0TJM2</accession>
<keyword evidence="3" id="KW-1185">Reference proteome</keyword>
<dbReference type="RefSeq" id="WP_090100134.1">
    <property type="nucleotide sequence ID" value="NZ_FNIX01000010.1"/>
</dbReference>
<evidence type="ECO:0008006" key="4">
    <source>
        <dbReference type="Google" id="ProtNLM"/>
    </source>
</evidence>
<name>A0A1H0TJM2_9PSEU</name>
<protein>
    <recommendedName>
        <fullName evidence="4">DUF4233 domain-containing protein</fullName>
    </recommendedName>
</protein>
<sequence>MTTPAPLKKDPMKAFRGIMAGTLILEVIVVALALPVIAKLHGGVTSLVGWVAFGFIAVFIAMCAFVRKPWAIPTVVGLHVLLIASWLLLPAMGVIGVIFGLVWAYLLWLRRDLLKRMAQGRLPAQQQQQQESEQAPKPE</sequence>
<dbReference type="Proteomes" id="UP000199691">
    <property type="component" value="Unassembled WGS sequence"/>
</dbReference>
<reference evidence="3" key="1">
    <citation type="submission" date="2016-10" db="EMBL/GenBank/DDBJ databases">
        <authorList>
            <person name="Varghese N."/>
            <person name="Submissions S."/>
        </authorList>
    </citation>
    <scope>NUCLEOTIDE SEQUENCE [LARGE SCALE GENOMIC DNA]</scope>
    <source>
        <strain evidence="3">CGMCC 4.6609</strain>
    </source>
</reference>
<proteinExistence type="predicted"/>
<keyword evidence="1" id="KW-0472">Membrane</keyword>
<gene>
    <name evidence="2" type="ORF">SAMN05421507_11056</name>
</gene>
<feature type="transmembrane region" description="Helical" evidence="1">
    <location>
        <begin position="14"/>
        <end position="35"/>
    </location>
</feature>
<dbReference type="AlphaFoldDB" id="A0A1H0TJM2"/>
<evidence type="ECO:0000256" key="1">
    <source>
        <dbReference type="SAM" id="Phobius"/>
    </source>
</evidence>
<feature type="transmembrane region" description="Helical" evidence="1">
    <location>
        <begin position="87"/>
        <end position="108"/>
    </location>
</feature>
<keyword evidence="1" id="KW-1133">Transmembrane helix</keyword>
<dbReference type="OrthoDB" id="4773077at2"/>
<organism evidence="2 3">
    <name type="scientific">Lentzea jiangxiensis</name>
    <dbReference type="NCBI Taxonomy" id="641025"/>
    <lineage>
        <taxon>Bacteria</taxon>
        <taxon>Bacillati</taxon>
        <taxon>Actinomycetota</taxon>
        <taxon>Actinomycetes</taxon>
        <taxon>Pseudonocardiales</taxon>
        <taxon>Pseudonocardiaceae</taxon>
        <taxon>Lentzea</taxon>
    </lineage>
</organism>
<evidence type="ECO:0000313" key="2">
    <source>
        <dbReference type="EMBL" id="SDP54242.1"/>
    </source>
</evidence>
<keyword evidence="1" id="KW-0812">Transmembrane</keyword>